<proteinExistence type="inferred from homology"/>
<evidence type="ECO:0000256" key="4">
    <source>
        <dbReference type="ARBA" id="ARBA00022741"/>
    </source>
</evidence>
<protein>
    <submittedName>
        <fullName evidence="8">ABC transporter ATP-binding protein</fullName>
    </submittedName>
</protein>
<dbReference type="Proteomes" id="UP001371218">
    <property type="component" value="Unassembled WGS sequence"/>
</dbReference>
<dbReference type="EMBL" id="JBBUTG010000011">
    <property type="protein sequence ID" value="MEK8032594.1"/>
    <property type="molecule type" value="Genomic_DNA"/>
</dbReference>
<reference evidence="8 9" key="1">
    <citation type="submission" date="2024-04" db="EMBL/GenBank/DDBJ databases">
        <title>Novel species of the genus Ideonella isolated from streams.</title>
        <authorList>
            <person name="Lu H."/>
        </authorList>
    </citation>
    <scope>NUCLEOTIDE SEQUENCE [LARGE SCALE GENOMIC DNA]</scope>
    <source>
        <strain evidence="8 9">DXS29W</strain>
    </source>
</reference>
<evidence type="ECO:0000256" key="6">
    <source>
        <dbReference type="ARBA" id="ARBA00022970"/>
    </source>
</evidence>
<dbReference type="InterPro" id="IPR052156">
    <property type="entry name" value="BCAA_Transport_ATP-bd_LivF"/>
</dbReference>
<comment type="caution">
    <text evidence="8">The sequence shown here is derived from an EMBL/GenBank/DDBJ whole genome shotgun (WGS) entry which is preliminary data.</text>
</comment>
<dbReference type="RefSeq" id="WP_341427015.1">
    <property type="nucleotide sequence ID" value="NZ_JBBUTG010000011.1"/>
</dbReference>
<dbReference type="PANTHER" id="PTHR43820">
    <property type="entry name" value="HIGH-AFFINITY BRANCHED-CHAIN AMINO ACID TRANSPORT ATP-BINDING PROTEIN LIVF"/>
    <property type="match status" value="1"/>
</dbReference>
<feature type="domain" description="ABC transporter" evidence="7">
    <location>
        <begin position="9"/>
        <end position="249"/>
    </location>
</feature>
<keyword evidence="3" id="KW-1003">Cell membrane</keyword>
<keyword evidence="6" id="KW-0029">Amino-acid transport</keyword>
<dbReference type="PANTHER" id="PTHR43820:SF4">
    <property type="entry name" value="HIGH-AFFINITY BRANCHED-CHAIN AMINO ACID TRANSPORT ATP-BINDING PROTEIN LIVF"/>
    <property type="match status" value="1"/>
</dbReference>
<dbReference type="InterPro" id="IPR027417">
    <property type="entry name" value="P-loop_NTPase"/>
</dbReference>
<dbReference type="InterPro" id="IPR003439">
    <property type="entry name" value="ABC_transporter-like_ATP-bd"/>
</dbReference>
<keyword evidence="2" id="KW-0813">Transport</keyword>
<sequence>MTDLRPSLLTIESIEVVYHGVIGALRGVSLAVPRHSIAALLGANGAGKSTTLKAASGLLAGERGEVIKGRIAYDGEDIAGLPPHLLVQRGLAQVLEGRRCFASLSVEENLLIGGHLRHRTATQLRRALDLIYTRFPRLPLIRRSAAGLASGGEQQMIAIGRALMSEPRMVLLDEPSMGLAPIVVSDIFDAVRALNQQDGVTFLLAEQNATQALRIADHGHVLENGRVLSHGTSSALMARDDIKRFYLGESASGRASFIDPHRVRVFEPFSLTNPGLAQPVPAQPGLH</sequence>
<name>A0ABU9BTZ1_9BURK</name>
<keyword evidence="5 8" id="KW-0067">ATP-binding</keyword>
<gene>
    <name evidence="8" type="ORF">AACH06_17375</name>
</gene>
<accession>A0ABU9BTZ1</accession>
<evidence type="ECO:0000259" key="7">
    <source>
        <dbReference type="PROSITE" id="PS50893"/>
    </source>
</evidence>
<evidence type="ECO:0000256" key="5">
    <source>
        <dbReference type="ARBA" id="ARBA00022840"/>
    </source>
</evidence>
<dbReference type="SUPFAM" id="SSF52540">
    <property type="entry name" value="P-loop containing nucleoside triphosphate hydrolases"/>
    <property type="match status" value="1"/>
</dbReference>
<keyword evidence="9" id="KW-1185">Reference proteome</keyword>
<evidence type="ECO:0000256" key="3">
    <source>
        <dbReference type="ARBA" id="ARBA00022475"/>
    </source>
</evidence>
<dbReference type="GO" id="GO:0005524">
    <property type="term" value="F:ATP binding"/>
    <property type="evidence" value="ECO:0007669"/>
    <property type="project" value="UniProtKB-KW"/>
</dbReference>
<evidence type="ECO:0000256" key="2">
    <source>
        <dbReference type="ARBA" id="ARBA00022448"/>
    </source>
</evidence>
<organism evidence="8 9">
    <name type="scientific">Ideonella lacteola</name>
    <dbReference type="NCBI Taxonomy" id="2984193"/>
    <lineage>
        <taxon>Bacteria</taxon>
        <taxon>Pseudomonadati</taxon>
        <taxon>Pseudomonadota</taxon>
        <taxon>Betaproteobacteria</taxon>
        <taxon>Burkholderiales</taxon>
        <taxon>Sphaerotilaceae</taxon>
        <taxon>Ideonella</taxon>
    </lineage>
</organism>
<comment type="similarity">
    <text evidence="1">Belongs to the ABC transporter superfamily.</text>
</comment>
<evidence type="ECO:0000313" key="9">
    <source>
        <dbReference type="Proteomes" id="UP001371218"/>
    </source>
</evidence>
<dbReference type="PROSITE" id="PS50893">
    <property type="entry name" value="ABC_TRANSPORTER_2"/>
    <property type="match status" value="1"/>
</dbReference>
<dbReference type="Pfam" id="PF00005">
    <property type="entry name" value="ABC_tran"/>
    <property type="match status" value="1"/>
</dbReference>
<dbReference type="CDD" id="cd03224">
    <property type="entry name" value="ABC_TM1139_LivF_branched"/>
    <property type="match status" value="1"/>
</dbReference>
<evidence type="ECO:0000313" key="8">
    <source>
        <dbReference type="EMBL" id="MEK8032594.1"/>
    </source>
</evidence>
<dbReference type="SMART" id="SM00382">
    <property type="entry name" value="AAA"/>
    <property type="match status" value="1"/>
</dbReference>
<dbReference type="Gene3D" id="3.40.50.300">
    <property type="entry name" value="P-loop containing nucleotide triphosphate hydrolases"/>
    <property type="match status" value="1"/>
</dbReference>
<dbReference type="InterPro" id="IPR003593">
    <property type="entry name" value="AAA+_ATPase"/>
</dbReference>
<evidence type="ECO:0000256" key="1">
    <source>
        <dbReference type="ARBA" id="ARBA00005417"/>
    </source>
</evidence>
<keyword evidence="4" id="KW-0547">Nucleotide-binding</keyword>
<keyword evidence="3" id="KW-0472">Membrane</keyword>